<reference evidence="1 2" key="1">
    <citation type="journal article" date="2008" name="Environ. Microbiol.">
        <title>The genome of Erwinia tasmaniensis strain Et1/99, a non-pathogenic bacterium in the genus Erwinia.</title>
        <authorList>
            <person name="Kube M."/>
            <person name="Migdoll A.M."/>
            <person name="Mueller I."/>
            <person name="Kuhl H."/>
            <person name="Beck A."/>
            <person name="Reinhardt R."/>
            <person name="Geider K."/>
        </authorList>
    </citation>
    <scope>NUCLEOTIDE SEQUENCE [LARGE SCALE GENOMIC DNA]</scope>
    <source>
        <strain evidence="2">DSM 17950 / CFBP 7177 / CIP 109463 / NCPPB 4357 / Et1/99</strain>
    </source>
</reference>
<dbReference type="AlphaFoldDB" id="B2VBL2"/>
<organism evidence="1 2">
    <name type="scientific">Erwinia tasmaniensis (strain DSM 17950 / CFBP 7177 / CIP 109463 / NCPPB 4357 / Et1/99)</name>
    <dbReference type="NCBI Taxonomy" id="465817"/>
    <lineage>
        <taxon>Bacteria</taxon>
        <taxon>Pseudomonadati</taxon>
        <taxon>Pseudomonadota</taxon>
        <taxon>Gammaproteobacteria</taxon>
        <taxon>Enterobacterales</taxon>
        <taxon>Erwiniaceae</taxon>
        <taxon>Erwinia</taxon>
    </lineage>
</organism>
<keyword evidence="2" id="KW-1185">Reference proteome</keyword>
<evidence type="ECO:0000313" key="2">
    <source>
        <dbReference type="Proteomes" id="UP000001726"/>
    </source>
</evidence>
<dbReference type="HOGENOM" id="CLU_2568578_0_0_6"/>
<sequence length="96" mass="10392">MQCVATLTETSSGHSMNTINTSMGRYCIKADNVGDHIQGSIAINDEGGTQLTRQEFSEYDLDDVINNVIFPVTGGNSLIANAIREKMIDAGFTQPH</sequence>
<name>B2VBL2_ERWT9</name>
<dbReference type="KEGG" id="eta:ETA_23700"/>
<dbReference type="EMBL" id="CU468135">
    <property type="protein sequence ID" value="CAO97416.1"/>
    <property type="molecule type" value="Genomic_DNA"/>
</dbReference>
<proteinExistence type="predicted"/>
<accession>B2VBL2</accession>
<dbReference type="eggNOG" id="ENOG5033ZDJ">
    <property type="taxonomic scope" value="Bacteria"/>
</dbReference>
<protein>
    <submittedName>
        <fullName evidence="1">Uncharacterized protein</fullName>
    </submittedName>
</protein>
<gene>
    <name evidence="1" type="ordered locus">ETA_23700</name>
</gene>
<evidence type="ECO:0000313" key="1">
    <source>
        <dbReference type="EMBL" id="CAO97416.1"/>
    </source>
</evidence>
<dbReference type="Proteomes" id="UP000001726">
    <property type="component" value="Chromosome"/>
</dbReference>